<dbReference type="PROSITE" id="PS00217">
    <property type="entry name" value="SUGAR_TRANSPORT_2"/>
    <property type="match status" value="1"/>
</dbReference>
<evidence type="ECO:0000256" key="1">
    <source>
        <dbReference type="ARBA" id="ARBA00004141"/>
    </source>
</evidence>
<dbReference type="InterPro" id="IPR036259">
    <property type="entry name" value="MFS_trans_sf"/>
</dbReference>
<dbReference type="SUPFAM" id="SSF49785">
    <property type="entry name" value="Galactose-binding domain-like"/>
    <property type="match status" value="1"/>
</dbReference>
<comment type="caution">
    <text evidence="11">The sequence shown here is derived from an EMBL/GenBank/DDBJ whole genome shotgun (WGS) entry which is preliminary data.</text>
</comment>
<dbReference type="EMBL" id="JAAOAO010000551">
    <property type="protein sequence ID" value="KAF5536945.1"/>
    <property type="molecule type" value="Genomic_DNA"/>
</dbReference>
<comment type="similarity">
    <text evidence="2">Belongs to the major facilitator superfamily. Sugar transporter (TC 2.A.1.1) family.</text>
</comment>
<dbReference type="GO" id="GO:0005351">
    <property type="term" value="F:carbohydrate:proton symporter activity"/>
    <property type="evidence" value="ECO:0007669"/>
    <property type="project" value="TreeGrafter"/>
</dbReference>
<dbReference type="NCBIfam" id="TIGR00879">
    <property type="entry name" value="SP"/>
    <property type="match status" value="1"/>
</dbReference>
<evidence type="ECO:0000256" key="8">
    <source>
        <dbReference type="SAM" id="Phobius"/>
    </source>
</evidence>
<keyword evidence="3" id="KW-0813">Transport</keyword>
<keyword evidence="11" id="KW-0762">Sugar transport</keyword>
<feature type="region of interest" description="Disordered" evidence="7">
    <location>
        <begin position="72"/>
        <end position="102"/>
    </location>
</feature>
<dbReference type="InterPro" id="IPR020846">
    <property type="entry name" value="MFS_dom"/>
</dbReference>
<dbReference type="PRINTS" id="PR00171">
    <property type="entry name" value="SUGRTRNSPORT"/>
</dbReference>
<evidence type="ECO:0000256" key="3">
    <source>
        <dbReference type="ARBA" id="ARBA00022448"/>
    </source>
</evidence>
<feature type="transmembrane region" description="Helical" evidence="8">
    <location>
        <begin position="750"/>
        <end position="770"/>
    </location>
</feature>
<keyword evidence="4 8" id="KW-0812">Transmembrane</keyword>
<dbReference type="InterPro" id="IPR008979">
    <property type="entry name" value="Galactose-bd-like_sf"/>
</dbReference>
<keyword evidence="12" id="KW-1185">Reference proteome</keyword>
<dbReference type="FunFam" id="1.20.1250.20:FF:000090">
    <property type="entry name" value="MFS sugar transporter, putative"/>
    <property type="match status" value="1"/>
</dbReference>
<feature type="transmembrane region" description="Helical" evidence="8">
    <location>
        <begin position="1069"/>
        <end position="1092"/>
    </location>
</feature>
<dbReference type="InterPro" id="IPR003663">
    <property type="entry name" value="Sugar/inositol_transpt"/>
</dbReference>
<evidence type="ECO:0000259" key="10">
    <source>
        <dbReference type="PROSITE" id="PS50850"/>
    </source>
</evidence>
<evidence type="ECO:0000313" key="11">
    <source>
        <dbReference type="EMBL" id="KAF5536945.1"/>
    </source>
</evidence>
<gene>
    <name evidence="11" type="ORF">FNAPI_11545</name>
</gene>
<dbReference type="Gene3D" id="1.20.1250.20">
    <property type="entry name" value="MFS general substrate transporter like domains"/>
    <property type="match status" value="1"/>
</dbReference>
<dbReference type="GO" id="GO:0016020">
    <property type="term" value="C:membrane"/>
    <property type="evidence" value="ECO:0007669"/>
    <property type="project" value="UniProtKB-SubCell"/>
</dbReference>
<dbReference type="Pfam" id="PF00083">
    <property type="entry name" value="Sugar_tr"/>
    <property type="match status" value="1"/>
</dbReference>
<feature type="transmembrane region" description="Helical" evidence="8">
    <location>
        <begin position="839"/>
        <end position="861"/>
    </location>
</feature>
<feature type="signal peptide" evidence="9">
    <location>
        <begin position="1"/>
        <end position="21"/>
    </location>
</feature>
<evidence type="ECO:0000256" key="2">
    <source>
        <dbReference type="ARBA" id="ARBA00010992"/>
    </source>
</evidence>
<dbReference type="PROSITE" id="PS50850">
    <property type="entry name" value="MFS"/>
    <property type="match status" value="1"/>
</dbReference>
<dbReference type="Gene3D" id="2.60.120.260">
    <property type="entry name" value="Galactose-binding domain-like"/>
    <property type="match status" value="1"/>
</dbReference>
<evidence type="ECO:0000256" key="5">
    <source>
        <dbReference type="ARBA" id="ARBA00022989"/>
    </source>
</evidence>
<feature type="transmembrane region" description="Helical" evidence="8">
    <location>
        <begin position="967"/>
        <end position="987"/>
    </location>
</feature>
<dbReference type="InterPro" id="IPR005829">
    <property type="entry name" value="Sugar_transporter_CS"/>
</dbReference>
<protein>
    <submittedName>
        <fullName evidence="11">Sugar transporter STL1</fullName>
    </submittedName>
</protein>
<dbReference type="AlphaFoldDB" id="A0A8H5IJC1"/>
<dbReference type="Proteomes" id="UP000574317">
    <property type="component" value="Unassembled WGS sequence"/>
</dbReference>
<evidence type="ECO:0000256" key="7">
    <source>
        <dbReference type="SAM" id="MobiDB-lite"/>
    </source>
</evidence>
<organism evidence="11 12">
    <name type="scientific">Fusarium napiforme</name>
    <dbReference type="NCBI Taxonomy" id="42672"/>
    <lineage>
        <taxon>Eukaryota</taxon>
        <taxon>Fungi</taxon>
        <taxon>Dikarya</taxon>
        <taxon>Ascomycota</taxon>
        <taxon>Pezizomycotina</taxon>
        <taxon>Sordariomycetes</taxon>
        <taxon>Hypocreomycetidae</taxon>
        <taxon>Hypocreales</taxon>
        <taxon>Nectriaceae</taxon>
        <taxon>Fusarium</taxon>
        <taxon>Fusarium fujikuroi species complex</taxon>
    </lineage>
</organism>
<comment type="subcellular location">
    <subcellularLocation>
        <location evidence="1">Membrane</location>
        <topology evidence="1">Multi-pass membrane protein</topology>
    </subcellularLocation>
</comment>
<dbReference type="Pfam" id="PF00106">
    <property type="entry name" value="adh_short"/>
    <property type="match status" value="1"/>
</dbReference>
<keyword evidence="6 8" id="KW-0472">Membrane</keyword>
<dbReference type="PANTHER" id="PTHR48022:SF72">
    <property type="entry name" value="MAJOR FACILITATOR SUPERFAMILY (MFS) PROFILE DOMAIN-CONTAINING PROTEIN-RELATED"/>
    <property type="match status" value="1"/>
</dbReference>
<dbReference type="PANTHER" id="PTHR48022">
    <property type="entry name" value="PLASTIDIC GLUCOSE TRANSPORTER 4"/>
    <property type="match status" value="1"/>
</dbReference>
<dbReference type="InterPro" id="IPR050360">
    <property type="entry name" value="MFS_Sugar_Transporters"/>
</dbReference>
<feature type="transmembrane region" description="Helical" evidence="8">
    <location>
        <begin position="1098"/>
        <end position="1118"/>
    </location>
</feature>
<evidence type="ECO:0000256" key="6">
    <source>
        <dbReference type="ARBA" id="ARBA00023136"/>
    </source>
</evidence>
<evidence type="ECO:0000256" key="4">
    <source>
        <dbReference type="ARBA" id="ARBA00022692"/>
    </source>
</evidence>
<dbReference type="SUPFAM" id="SSF51735">
    <property type="entry name" value="NAD(P)-binding Rossmann-fold domains"/>
    <property type="match status" value="1"/>
</dbReference>
<dbReference type="InterPro" id="IPR036291">
    <property type="entry name" value="NAD(P)-bd_dom_sf"/>
</dbReference>
<accession>A0A8H5IJC1</accession>
<keyword evidence="9" id="KW-0732">Signal</keyword>
<proteinExistence type="inferred from homology"/>
<dbReference type="InterPro" id="IPR002347">
    <property type="entry name" value="SDR_fam"/>
</dbReference>
<feature type="transmembrane region" description="Helical" evidence="8">
    <location>
        <begin position="932"/>
        <end position="955"/>
    </location>
</feature>
<evidence type="ECO:0000313" key="12">
    <source>
        <dbReference type="Proteomes" id="UP000574317"/>
    </source>
</evidence>
<dbReference type="Gene3D" id="3.40.50.720">
    <property type="entry name" value="NAD(P)-binding Rossmann-like Domain"/>
    <property type="match status" value="1"/>
</dbReference>
<dbReference type="InterPro" id="IPR005828">
    <property type="entry name" value="MFS_sugar_transport-like"/>
</dbReference>
<sequence>MIPRMYIAALITACLVGGSHAGPCKPSSRTTESSIASDLSTTVGSTTLAASSFVDTTTVAASSTLTSNDESSTIVTESVSSAETSLDPEETSTTALSTTEATTTEIATTTEAATTTDTTTTSEAPSAVPFLSNAGFDDYASSLAPWELQTGENTVSIASDVKHDGRNSALMVQGMRGTVDYIRQPLRGSITAGVAYTMSAWVKADMFCPGVALICTYQTNNFDDPEGILLTSHVDEWTHVSSTCTYTQEQVDSGETRTLTNLLKNTLTFYYYSLTRWWTIKKYSGHFDDIPSLAGKVALVTGANTPDGVGYHIAHQLALKGAKVYIGARNLQKATKAIRTMLAESPQLKPESVVPFAVDMGNFKQVQFAARKVVAEEPRLDILVNNAAVLARPFDKDGNGISVSFGINHLGPFLLTRELLPLLNKTQAEHPGVRIVNVASTAHYDVPTGAKFGSLEDFNTTYGSEDESSANYLRYGYSKLASILHTKELQRRFDQQGIDVLALSVHPGGVATNGAAGYLGGRDNDIFRSNLSPFEGAITPLFAAAHPEPVRQRDKYAGSFIMPFGGLKEPTEDANNVELAKQLWTTSEKVTFPNMATIATKQDTSSPQNNDAGLWGFPKVPGNSEMVRLNEEKWFLESSVNINLQSSLMTHSFPSVLFYELLKDYVIMRTWFGRGKKLQRAVTSCCLCAFVLYGYDQGVFGGILENEDWLRQFHDPGDTLTGFITSSYNLGCLLGCFKNFFVGEKLGRRWTIWVAMGWILVGAALQATAFTRGHLIVGRVVTGVGTGLKTSTVPMYQSELCEGTKRGRLVSAEVMFVGIGIAFAYWWDFAFSFVGGPFAWRWPLAFQAVFAFWVIFVVFGVPESPRWLLSHGKRQEAVEVLSAVYDKSIDHPDILREVESIEAALSMEAEAEGSASWASTFRKDKVSTRYRVFLAWFVQFMNQAGGINLVVYYILTVLTANVGLEHRLAQIIAGCIQLMFPIGSLLPTLALDKMGRRSTMMWGSAGLSFSMMMVAALLSQADDTSRGRAFAAGSVAFFFTYMLVFGASMNCVPWVYVPEILPLHARTKGTAIGVSSNWLWNFTVVMITPILINRLQWKAYLIFMATNLIFVPIIFFLYPETSKLALEEVDYIFARGENTVQVAREMQKELALHGRLADDRYPENATKVENI</sequence>
<name>A0A8H5IJC1_9HYPO</name>
<dbReference type="SUPFAM" id="SSF103473">
    <property type="entry name" value="MFS general substrate transporter"/>
    <property type="match status" value="1"/>
</dbReference>
<evidence type="ECO:0000256" key="9">
    <source>
        <dbReference type="SAM" id="SignalP"/>
    </source>
</evidence>
<keyword evidence="5 8" id="KW-1133">Transmembrane helix</keyword>
<feature type="chain" id="PRO_5034567496" evidence="9">
    <location>
        <begin position="22"/>
        <end position="1171"/>
    </location>
</feature>
<feature type="transmembrane region" description="Helical" evidence="8">
    <location>
        <begin position="809"/>
        <end position="827"/>
    </location>
</feature>
<reference evidence="11 12" key="1">
    <citation type="submission" date="2020-05" db="EMBL/GenBank/DDBJ databases">
        <title>Identification and distribution of gene clusters putatively required for synthesis of sphingolipid metabolism inhibitors in phylogenetically diverse species of the filamentous fungus Fusarium.</title>
        <authorList>
            <person name="Kim H.-S."/>
            <person name="Busman M."/>
            <person name="Brown D.W."/>
            <person name="Divon H."/>
            <person name="Uhlig S."/>
            <person name="Proctor R.H."/>
        </authorList>
    </citation>
    <scope>NUCLEOTIDE SEQUENCE [LARGE SCALE GENOMIC DNA]</scope>
    <source>
        <strain evidence="11 12">NRRL 25196</strain>
    </source>
</reference>
<feature type="domain" description="Major facilitator superfamily (MFS) profile" evidence="10">
    <location>
        <begin position="682"/>
        <end position="1122"/>
    </location>
</feature>
<feature type="transmembrane region" description="Helical" evidence="8">
    <location>
        <begin position="1030"/>
        <end position="1057"/>
    </location>
</feature>
<feature type="transmembrane region" description="Helical" evidence="8">
    <location>
        <begin position="999"/>
        <end position="1018"/>
    </location>
</feature>